<dbReference type="AlphaFoldDB" id="A0A930L5Y6"/>
<organism evidence="1 2">
    <name type="scientific">Rothia mucilaginosa</name>
    <dbReference type="NCBI Taxonomy" id="43675"/>
    <lineage>
        <taxon>Bacteria</taxon>
        <taxon>Bacillati</taxon>
        <taxon>Actinomycetota</taxon>
        <taxon>Actinomycetes</taxon>
        <taxon>Micrococcales</taxon>
        <taxon>Micrococcaceae</taxon>
        <taxon>Rothia</taxon>
    </lineage>
</organism>
<evidence type="ECO:0000313" key="1">
    <source>
        <dbReference type="EMBL" id="MBF1664439.1"/>
    </source>
</evidence>
<evidence type="ECO:0000313" key="2">
    <source>
        <dbReference type="Proteomes" id="UP000756427"/>
    </source>
</evidence>
<dbReference type="EMBL" id="JABZXR010000043">
    <property type="protein sequence ID" value="MBF1664439.1"/>
    <property type="molecule type" value="Genomic_DNA"/>
</dbReference>
<dbReference type="Proteomes" id="UP000756427">
    <property type="component" value="Unassembled WGS sequence"/>
</dbReference>
<reference evidence="1" key="1">
    <citation type="submission" date="2020-04" db="EMBL/GenBank/DDBJ databases">
        <title>Deep metagenomics examines the oral microbiome during advanced dental caries in children, revealing novel taxa and co-occurrences with host molecules.</title>
        <authorList>
            <person name="Baker J.L."/>
            <person name="Morton J.T."/>
            <person name="Dinis M."/>
            <person name="Alvarez R."/>
            <person name="Tran N.C."/>
            <person name="Knight R."/>
            <person name="Edlund A."/>
        </authorList>
    </citation>
    <scope>NUCLEOTIDE SEQUENCE</scope>
    <source>
        <strain evidence="1">JCVI_44_bin.2</strain>
    </source>
</reference>
<accession>A0A930L5Y6</accession>
<gene>
    <name evidence="1" type="ORF">HXO64_07800</name>
</gene>
<name>A0A930L5Y6_9MICC</name>
<proteinExistence type="predicted"/>
<comment type="caution">
    <text evidence="1">The sequence shown here is derived from an EMBL/GenBank/DDBJ whole genome shotgun (WGS) entry which is preliminary data.</text>
</comment>
<protein>
    <submittedName>
        <fullName evidence="1">Uncharacterized protein</fullName>
    </submittedName>
</protein>
<sequence length="304" mass="33984">MRILHFKGNPSTWEGVWQTSKGIIDVESYPFFANTLDDGVDPDSGDLIKTFTFEQARQSNGPIGATKTANSIFVSPGSLTRLSAVYRGYLAEYDKYVGMTPEPGGNVTVAHKEFWTKLCRKQKGGEAILPYKPAVMKSDERYLLLRDMVPADENDLKGLVPFKAGTPESKRAAYIGKKWGVADPRTGRLIGFDQIRVEISFTSKRATVYVAPFDMTFIMPNMPALDKEVYRTLSEIVEFVKTYDPDLDVTYPQGAYTSPTSFPVRRASKPSWIVLSRNFNALNAPAPTARKPQSMILSEWVRAN</sequence>
<dbReference type="RefSeq" id="WP_303976133.1">
    <property type="nucleotide sequence ID" value="NZ_JABZXR010000043.1"/>
</dbReference>